<keyword evidence="1" id="KW-1133">Transmembrane helix</keyword>
<keyword evidence="1" id="KW-0472">Membrane</keyword>
<evidence type="ECO:0000256" key="1">
    <source>
        <dbReference type="SAM" id="Phobius"/>
    </source>
</evidence>
<gene>
    <name evidence="2" type="ORF">LCGC14_2473180</name>
</gene>
<name>A0A0F9BXM5_9ZZZZ</name>
<evidence type="ECO:0000313" key="2">
    <source>
        <dbReference type="EMBL" id="KKL18672.1"/>
    </source>
</evidence>
<dbReference type="EMBL" id="LAZR01038780">
    <property type="protein sequence ID" value="KKL18672.1"/>
    <property type="molecule type" value="Genomic_DNA"/>
</dbReference>
<protein>
    <submittedName>
        <fullName evidence="2">Uncharacterized protein</fullName>
    </submittedName>
</protein>
<organism evidence="2">
    <name type="scientific">marine sediment metagenome</name>
    <dbReference type="NCBI Taxonomy" id="412755"/>
    <lineage>
        <taxon>unclassified sequences</taxon>
        <taxon>metagenomes</taxon>
        <taxon>ecological metagenomes</taxon>
    </lineage>
</organism>
<feature type="transmembrane region" description="Helical" evidence="1">
    <location>
        <begin position="60"/>
        <end position="78"/>
    </location>
</feature>
<accession>A0A0F9BXM5</accession>
<comment type="caution">
    <text evidence="2">The sequence shown here is derived from an EMBL/GenBank/DDBJ whole genome shotgun (WGS) entry which is preliminary data.</text>
</comment>
<proteinExistence type="predicted"/>
<reference evidence="2" key="1">
    <citation type="journal article" date="2015" name="Nature">
        <title>Complex archaea that bridge the gap between prokaryotes and eukaryotes.</title>
        <authorList>
            <person name="Spang A."/>
            <person name="Saw J.H."/>
            <person name="Jorgensen S.L."/>
            <person name="Zaremba-Niedzwiedzka K."/>
            <person name="Martijn J."/>
            <person name="Lind A.E."/>
            <person name="van Eijk R."/>
            <person name="Schleper C."/>
            <person name="Guy L."/>
            <person name="Ettema T.J."/>
        </authorList>
    </citation>
    <scope>NUCLEOTIDE SEQUENCE</scope>
</reference>
<sequence>MANGEQLERAINEAKAEVARHGYASNNLTDRAVMLAGFGFLADKLERQSVRIRLDGKKTMAGMALAVAGLVAGVLQGLF</sequence>
<keyword evidence="1" id="KW-0812">Transmembrane</keyword>
<dbReference type="AlphaFoldDB" id="A0A0F9BXM5"/>